<dbReference type="Pfam" id="PF09649">
    <property type="entry name" value="CHZ"/>
    <property type="match status" value="1"/>
</dbReference>
<keyword evidence="10" id="KW-1185">Reference proteome</keyword>
<evidence type="ECO:0000313" key="9">
    <source>
        <dbReference type="EMBL" id="TGO30128.1"/>
    </source>
</evidence>
<dbReference type="GO" id="GO:0005634">
    <property type="term" value="C:nucleus"/>
    <property type="evidence" value="ECO:0007669"/>
    <property type="project" value="UniProtKB-SubCell"/>
</dbReference>
<evidence type="ECO:0000256" key="1">
    <source>
        <dbReference type="ARBA" id="ARBA00002212"/>
    </source>
</evidence>
<feature type="domain" description="Histone chaperone" evidence="8">
    <location>
        <begin position="60"/>
        <end position="98"/>
    </location>
</feature>
<comment type="similarity">
    <text evidence="3">Belongs to the CHZ1 family.</text>
</comment>
<keyword evidence="4" id="KW-0143">Chaperone</keyword>
<keyword evidence="5" id="KW-0539">Nucleus</keyword>
<evidence type="ECO:0000256" key="5">
    <source>
        <dbReference type="ARBA" id="ARBA00023242"/>
    </source>
</evidence>
<dbReference type="AlphaFoldDB" id="A0A4Z1G305"/>
<dbReference type="Proteomes" id="UP000297910">
    <property type="component" value="Unassembled WGS sequence"/>
</dbReference>
<organism evidence="9 10">
    <name type="scientific">Botrytis paeoniae</name>
    <dbReference type="NCBI Taxonomy" id="278948"/>
    <lineage>
        <taxon>Eukaryota</taxon>
        <taxon>Fungi</taxon>
        <taxon>Dikarya</taxon>
        <taxon>Ascomycota</taxon>
        <taxon>Pezizomycotina</taxon>
        <taxon>Leotiomycetes</taxon>
        <taxon>Helotiales</taxon>
        <taxon>Sclerotiniaceae</taxon>
        <taxon>Botrytis</taxon>
    </lineage>
</organism>
<reference evidence="9 10" key="1">
    <citation type="submission" date="2017-12" db="EMBL/GenBank/DDBJ databases">
        <title>Comparative genomics of Botrytis spp.</title>
        <authorList>
            <person name="Valero-Jimenez C.A."/>
            <person name="Tapia P."/>
            <person name="Veloso J."/>
            <person name="Silva-Moreno E."/>
            <person name="Staats M."/>
            <person name="Valdes J.H."/>
            <person name="Van Kan J.A.L."/>
        </authorList>
    </citation>
    <scope>NUCLEOTIDE SEQUENCE [LARGE SCALE GENOMIC DNA]</scope>
    <source>
        <strain evidence="9 10">Bp0003</strain>
    </source>
</reference>
<accession>A0A4Z1G305</accession>
<evidence type="ECO:0000256" key="2">
    <source>
        <dbReference type="ARBA" id="ARBA00004123"/>
    </source>
</evidence>
<feature type="region of interest" description="Disordered" evidence="7">
    <location>
        <begin position="1"/>
        <end position="46"/>
    </location>
</feature>
<sequence length="121" mass="12945">MSAQTGSAATIGDKGKGKSAAEPQDVTMGEGGDDSSSEDDVDDDLTLLLLEHELTTYIAEEVEEEASDNEIDKSNIIQGRRTRGKQIDFAAAAKDLPADDDEDEDDDFQSEGEEDDEMGGN</sequence>
<evidence type="ECO:0000256" key="7">
    <source>
        <dbReference type="SAM" id="MobiDB-lite"/>
    </source>
</evidence>
<evidence type="ECO:0000256" key="4">
    <source>
        <dbReference type="ARBA" id="ARBA00023186"/>
    </source>
</evidence>
<dbReference type="EMBL" id="PQXI01000008">
    <property type="protein sequence ID" value="TGO30128.1"/>
    <property type="molecule type" value="Genomic_DNA"/>
</dbReference>
<comment type="subcellular location">
    <subcellularLocation>
        <location evidence="2">Nucleus</location>
    </subcellularLocation>
</comment>
<comment type="function">
    <text evidence="1">Forms a chaperone-bound H2A.Z-H2B complex that acts as a source for SWR1 complex-dependent H2A to H2A.Z histone replacement in chromatin.</text>
</comment>
<feature type="compositionally biased region" description="Acidic residues" evidence="7">
    <location>
        <begin position="98"/>
        <end position="121"/>
    </location>
</feature>
<evidence type="ECO:0000259" key="8">
    <source>
        <dbReference type="SMART" id="SM01082"/>
    </source>
</evidence>
<feature type="compositionally biased region" description="Acidic residues" evidence="7">
    <location>
        <begin position="31"/>
        <end position="45"/>
    </location>
</feature>
<proteinExistence type="inferred from homology"/>
<comment type="caution">
    <text evidence="9">The sequence shown here is derived from an EMBL/GenBank/DDBJ whole genome shotgun (WGS) entry which is preliminary data.</text>
</comment>
<feature type="region of interest" description="Disordered" evidence="7">
    <location>
        <begin position="61"/>
        <end position="121"/>
    </location>
</feature>
<evidence type="ECO:0000256" key="3">
    <source>
        <dbReference type="ARBA" id="ARBA00008057"/>
    </source>
</evidence>
<name>A0A4Z1G305_9HELO</name>
<evidence type="ECO:0000313" key="10">
    <source>
        <dbReference type="Proteomes" id="UP000297910"/>
    </source>
</evidence>
<dbReference type="InterPro" id="IPR019098">
    <property type="entry name" value="Histone_chaperone_domain_CHZ"/>
</dbReference>
<dbReference type="SMART" id="SM01082">
    <property type="entry name" value="CHZ"/>
    <property type="match status" value="1"/>
</dbReference>
<gene>
    <name evidence="9" type="ORF">BPAE_0008g01200</name>
</gene>
<evidence type="ECO:0000256" key="6">
    <source>
        <dbReference type="ARBA" id="ARBA00025877"/>
    </source>
</evidence>
<comment type="subunit">
    <text evidence="6">Forms a heterotrimer with H2A.Z-H2B, stabilizing the association of the histone dimer. Also, with a lower affinity, forms a heterotrimer with H2A-H2B.</text>
</comment>
<protein>
    <recommendedName>
        <fullName evidence="8">Histone chaperone domain-containing protein</fullName>
    </recommendedName>
</protein>